<comment type="caution">
    <text evidence="6">The sequence shown here is derived from an EMBL/GenBank/DDBJ whole genome shotgun (WGS) entry which is preliminary data.</text>
</comment>
<keyword evidence="3" id="KW-0238">DNA-binding</keyword>
<feature type="domain" description="HTH lysR-type" evidence="5">
    <location>
        <begin position="12"/>
        <end position="62"/>
    </location>
</feature>
<dbReference type="Pfam" id="PF03466">
    <property type="entry name" value="LysR_substrate"/>
    <property type="match status" value="1"/>
</dbReference>
<dbReference type="GO" id="GO:0003677">
    <property type="term" value="F:DNA binding"/>
    <property type="evidence" value="ECO:0007669"/>
    <property type="project" value="UniProtKB-KW"/>
</dbReference>
<dbReference type="RefSeq" id="WP_003400772.1">
    <property type="nucleotide sequence ID" value="NZ_LGAR01000011.1"/>
</dbReference>
<dbReference type="FunFam" id="1.10.10.10:FF:000001">
    <property type="entry name" value="LysR family transcriptional regulator"/>
    <property type="match status" value="1"/>
</dbReference>
<dbReference type="AlphaFoldDB" id="A0A0L8IYA8"/>
<keyword evidence="2" id="KW-0805">Transcription regulation</keyword>
<gene>
    <name evidence="6" type="ORF">ALO91_05713</name>
</gene>
<accession>A0A0L8IYA8</accession>
<evidence type="ECO:0000256" key="1">
    <source>
        <dbReference type="ARBA" id="ARBA00009437"/>
    </source>
</evidence>
<dbReference type="InterPro" id="IPR058163">
    <property type="entry name" value="LysR-type_TF_proteobact-type"/>
</dbReference>
<dbReference type="Pfam" id="PF00126">
    <property type="entry name" value="HTH_1"/>
    <property type="match status" value="1"/>
</dbReference>
<dbReference type="PROSITE" id="PS50931">
    <property type="entry name" value="HTH_LYSR"/>
    <property type="match status" value="1"/>
</dbReference>
<evidence type="ECO:0000256" key="2">
    <source>
        <dbReference type="ARBA" id="ARBA00023015"/>
    </source>
</evidence>
<dbReference type="PATRIC" id="fig|199198.4.peg.5196"/>
<evidence type="ECO:0000256" key="3">
    <source>
        <dbReference type="ARBA" id="ARBA00023125"/>
    </source>
</evidence>
<proteinExistence type="inferred from homology"/>
<dbReference type="SUPFAM" id="SSF53850">
    <property type="entry name" value="Periplasmic binding protein-like II"/>
    <property type="match status" value="1"/>
</dbReference>
<dbReference type="EMBL" id="LJPM01000659">
    <property type="protein sequence ID" value="KPW06501.1"/>
    <property type="molecule type" value="Genomic_DNA"/>
</dbReference>
<dbReference type="GO" id="GO:0003700">
    <property type="term" value="F:DNA-binding transcription factor activity"/>
    <property type="evidence" value="ECO:0007669"/>
    <property type="project" value="InterPro"/>
</dbReference>
<dbReference type="PANTHER" id="PTHR30537">
    <property type="entry name" value="HTH-TYPE TRANSCRIPTIONAL REGULATOR"/>
    <property type="match status" value="1"/>
</dbReference>
<reference evidence="6 7" key="1">
    <citation type="submission" date="2015-09" db="EMBL/GenBank/DDBJ databases">
        <title>Genome announcement of multiple Pseudomonas syringae strains.</title>
        <authorList>
            <person name="Thakur S."/>
            <person name="Wang P.W."/>
            <person name="Gong Y."/>
            <person name="Weir B.S."/>
            <person name="Guttman D.S."/>
        </authorList>
    </citation>
    <scope>NUCLEOTIDE SEQUENCE [LARGE SCALE GENOMIC DNA]</scope>
    <source>
        <strain evidence="6 7">ICMP2802</strain>
    </source>
</reference>
<dbReference type="SUPFAM" id="SSF46785">
    <property type="entry name" value="Winged helix' DNA-binding domain"/>
    <property type="match status" value="1"/>
</dbReference>
<evidence type="ECO:0000259" key="5">
    <source>
        <dbReference type="PROSITE" id="PS50931"/>
    </source>
</evidence>
<dbReference type="InterPro" id="IPR036388">
    <property type="entry name" value="WH-like_DNA-bd_sf"/>
</dbReference>
<evidence type="ECO:0000256" key="4">
    <source>
        <dbReference type="ARBA" id="ARBA00023163"/>
    </source>
</evidence>
<dbReference type="PRINTS" id="PR00039">
    <property type="entry name" value="HTHLYSR"/>
</dbReference>
<evidence type="ECO:0000313" key="6">
    <source>
        <dbReference type="EMBL" id="KPW06501.1"/>
    </source>
</evidence>
<dbReference type="InterPro" id="IPR000847">
    <property type="entry name" value="LysR_HTH_N"/>
</dbReference>
<dbReference type="PANTHER" id="PTHR30537:SF5">
    <property type="entry name" value="HTH-TYPE TRANSCRIPTIONAL ACTIVATOR TTDR-RELATED"/>
    <property type="match status" value="1"/>
</dbReference>
<evidence type="ECO:0000313" key="7">
    <source>
        <dbReference type="Proteomes" id="UP000050297"/>
    </source>
</evidence>
<dbReference type="Gene3D" id="3.40.190.290">
    <property type="match status" value="1"/>
</dbReference>
<dbReference type="FunFam" id="3.40.190.290:FF:000001">
    <property type="entry name" value="Transcriptional regulator, LysR family"/>
    <property type="match status" value="1"/>
</dbReference>
<comment type="similarity">
    <text evidence="1">Belongs to the LysR transcriptional regulatory family.</text>
</comment>
<protein>
    <submittedName>
        <fullName evidence="6">Transcriptional regulator, LysR family</fullName>
    </submittedName>
</protein>
<organism evidence="6 7">
    <name type="scientific">Pseudomonas syringae pv. aceris</name>
    <dbReference type="NCBI Taxonomy" id="199198"/>
    <lineage>
        <taxon>Bacteria</taxon>
        <taxon>Pseudomonadati</taxon>
        <taxon>Pseudomonadota</taxon>
        <taxon>Gammaproteobacteria</taxon>
        <taxon>Pseudomonadales</taxon>
        <taxon>Pseudomonadaceae</taxon>
        <taxon>Pseudomonas</taxon>
        <taxon>Pseudomonas syringae</taxon>
    </lineage>
</organism>
<sequence>MIPIDSFQGVITFVVAARSNSFTEAAGRLGISKSAVGKSIARLEARLGVQLFHRSTRRISLTADGDAYFIACSNALEEIGAAESGLAPGTREPSGRLRIDIPVAFGRRVVAPLLFEIANKYPALQLNMTFSDHLVDPIEEGIDLLVRFGELKDTSGLVARRLARQRWAICAAPSYLARFGVPDTLEDLNRHHCIVGHRRGQPLSWRVNEDQETVRYAPPSAHQIGDGEAMILAAVAGVGLCQMPRCLFKDDIDAGRLVEVLAGYEPEPVEVHAVWPRVSHLRPKVRYVVDELVRLCEHWQ</sequence>
<dbReference type="Proteomes" id="UP000050297">
    <property type="component" value="Unassembled WGS sequence"/>
</dbReference>
<name>A0A0L8IYA8_PSESX</name>
<dbReference type="Gene3D" id="1.10.10.10">
    <property type="entry name" value="Winged helix-like DNA-binding domain superfamily/Winged helix DNA-binding domain"/>
    <property type="match status" value="1"/>
</dbReference>
<keyword evidence="4" id="KW-0804">Transcription</keyword>
<dbReference type="InterPro" id="IPR036390">
    <property type="entry name" value="WH_DNA-bd_sf"/>
</dbReference>
<dbReference type="CDD" id="cd08475">
    <property type="entry name" value="PBP2_CrgA_like_6"/>
    <property type="match status" value="1"/>
</dbReference>
<dbReference type="InterPro" id="IPR005119">
    <property type="entry name" value="LysR_subst-bd"/>
</dbReference>